<dbReference type="InterPro" id="IPR000160">
    <property type="entry name" value="GGDEF_dom"/>
</dbReference>
<evidence type="ECO:0000313" key="3">
    <source>
        <dbReference type="EMBL" id="PDX81864.1"/>
    </source>
</evidence>
<keyword evidence="1" id="KW-0472">Membrane</keyword>
<feature type="transmembrane region" description="Helical" evidence="1">
    <location>
        <begin position="285"/>
        <end position="305"/>
    </location>
</feature>
<sequence>MKRSKEKITLSILLAAVLVVGIVGYMIYVQHQFYTESTKNLLETYEQVDKTFTMFAQRNWNVLSEWGSNLQDDADGEAVRASLCLFNQQKPTWKYSGLYLFNEDCTYLDAESGHGSAKHIWGAFSEMYTTGHPCVGSYTMKNGERRVVFTVPIEPVEVDGETYTCIAVSYDNETLEEMIGGHAYNGQSDCYIIYPSGDIMLSEEPKSEIERWMENLFDFLEQNAQVNTNALAKMREDVQNSGRGSVAYRYEGKSYYLVYQPVGFQSLSIVGIVDRSVVDAGMRKIQTATILLLIALMAGIVFTLVRFVRINARQEVEEKEHALRAEASERKKMEGLANSDGLTGLFNERCFNKTLKEKEQQGEPFVLFYLDLDRFKPVNDTYGHDVGDQLLKAVAGRLRSCVRNTDYAFRIGGDEFALIVNGEVDAEWCAQRMETIKSIIRQTYVLEGQTIDISTSCGVICYPADSADVRELRILADQRMYEDKQKTGSSRSIKQKI</sequence>
<dbReference type="Pfam" id="PF00990">
    <property type="entry name" value="GGDEF"/>
    <property type="match status" value="1"/>
</dbReference>
<dbReference type="InterPro" id="IPR029787">
    <property type="entry name" value="Nucleotide_cyclase"/>
</dbReference>
<protein>
    <recommendedName>
        <fullName evidence="2">GGDEF domain-containing protein</fullName>
    </recommendedName>
</protein>
<feature type="domain" description="GGDEF" evidence="2">
    <location>
        <begin position="363"/>
        <end position="496"/>
    </location>
</feature>
<keyword evidence="1" id="KW-0812">Transmembrane</keyword>
<proteinExistence type="predicted"/>
<dbReference type="Proteomes" id="UP000220005">
    <property type="component" value="Unassembled WGS sequence"/>
</dbReference>
<dbReference type="Gene3D" id="3.30.70.270">
    <property type="match status" value="1"/>
</dbReference>
<dbReference type="AlphaFoldDB" id="A0A2A7ARS7"/>
<reference evidence="3 4" key="1">
    <citation type="journal article" date="2017" name="Front. Microbiol.">
        <title>New Insights into the Diversity of the Genus Faecalibacterium.</title>
        <authorList>
            <person name="Benevides L."/>
            <person name="Burman S."/>
            <person name="Martin R."/>
            <person name="Robert V."/>
            <person name="Thomas M."/>
            <person name="Miquel S."/>
            <person name="Chain F."/>
            <person name="Sokol H."/>
            <person name="Bermudez-Humaran L.G."/>
            <person name="Morrison M."/>
            <person name="Langella P."/>
            <person name="Azevedo V.A."/>
            <person name="Chatel J.M."/>
            <person name="Soares S."/>
        </authorList>
    </citation>
    <scope>NUCLEOTIDE SEQUENCE [LARGE SCALE GENOMIC DNA]</scope>
    <source>
        <strain evidence="3 4">CNCM I 4575</strain>
    </source>
</reference>
<accession>A0A2A7ARS7</accession>
<dbReference type="NCBIfam" id="TIGR00254">
    <property type="entry name" value="GGDEF"/>
    <property type="match status" value="1"/>
</dbReference>
<evidence type="ECO:0000256" key="1">
    <source>
        <dbReference type="SAM" id="Phobius"/>
    </source>
</evidence>
<dbReference type="PANTHER" id="PTHR46663:SF2">
    <property type="entry name" value="GGDEF DOMAIN-CONTAINING PROTEIN"/>
    <property type="match status" value="1"/>
</dbReference>
<dbReference type="Gene3D" id="3.30.450.20">
    <property type="entry name" value="PAS domain"/>
    <property type="match status" value="1"/>
</dbReference>
<dbReference type="SUPFAM" id="SSF55073">
    <property type="entry name" value="Nucleotide cyclase"/>
    <property type="match status" value="1"/>
</dbReference>
<name>A0A2A7ARS7_9FIRM</name>
<comment type="caution">
    <text evidence="3">The sequence shown here is derived from an EMBL/GenBank/DDBJ whole genome shotgun (WGS) entry which is preliminary data.</text>
</comment>
<dbReference type="InterPro" id="IPR043128">
    <property type="entry name" value="Rev_trsase/Diguanyl_cyclase"/>
</dbReference>
<dbReference type="EMBL" id="NMTY01000009">
    <property type="protein sequence ID" value="PDX81864.1"/>
    <property type="molecule type" value="Genomic_DNA"/>
</dbReference>
<feature type="transmembrane region" description="Helical" evidence="1">
    <location>
        <begin position="12"/>
        <end position="29"/>
    </location>
</feature>
<evidence type="ECO:0000313" key="4">
    <source>
        <dbReference type="Proteomes" id="UP000220005"/>
    </source>
</evidence>
<evidence type="ECO:0000259" key="2">
    <source>
        <dbReference type="PROSITE" id="PS50887"/>
    </source>
</evidence>
<dbReference type="PANTHER" id="PTHR46663">
    <property type="entry name" value="DIGUANYLATE CYCLASE DGCT-RELATED"/>
    <property type="match status" value="1"/>
</dbReference>
<dbReference type="RefSeq" id="WP_097839139.1">
    <property type="nucleotide sequence ID" value="NZ_NMTY01000009.1"/>
</dbReference>
<organism evidence="3 4">
    <name type="scientific">Faecalibacterium prausnitzii</name>
    <dbReference type="NCBI Taxonomy" id="853"/>
    <lineage>
        <taxon>Bacteria</taxon>
        <taxon>Bacillati</taxon>
        <taxon>Bacillota</taxon>
        <taxon>Clostridia</taxon>
        <taxon>Eubacteriales</taxon>
        <taxon>Oscillospiraceae</taxon>
        <taxon>Faecalibacterium</taxon>
    </lineage>
</organism>
<dbReference type="CDD" id="cd01949">
    <property type="entry name" value="GGDEF"/>
    <property type="match status" value="1"/>
</dbReference>
<dbReference type="InterPro" id="IPR052163">
    <property type="entry name" value="DGC-Regulatory_Protein"/>
</dbReference>
<keyword evidence="1" id="KW-1133">Transmembrane helix</keyword>
<dbReference type="SMART" id="SM00267">
    <property type="entry name" value="GGDEF"/>
    <property type="match status" value="1"/>
</dbReference>
<dbReference type="PROSITE" id="PS50887">
    <property type="entry name" value="GGDEF"/>
    <property type="match status" value="1"/>
</dbReference>
<gene>
    <name evidence="3" type="ORF">CGS58_04870</name>
</gene>